<proteinExistence type="predicted"/>
<keyword evidence="2" id="KW-0812">Transmembrane</keyword>
<evidence type="ECO:0000256" key="2">
    <source>
        <dbReference type="SAM" id="Phobius"/>
    </source>
</evidence>
<protein>
    <submittedName>
        <fullName evidence="3">Uncharacterized protein</fullName>
    </submittedName>
</protein>
<reference evidence="3 4" key="1">
    <citation type="journal article" date="2017" name="Mol. Biol. Evol.">
        <title>The 4-celled Tetrabaena socialis nuclear genome reveals the essential components for genetic control of cell number at the origin of multicellularity in the volvocine lineage.</title>
        <authorList>
            <person name="Featherston J."/>
            <person name="Arakaki Y."/>
            <person name="Hanschen E.R."/>
            <person name="Ferris P.J."/>
            <person name="Michod R.E."/>
            <person name="Olson B.J.S.C."/>
            <person name="Nozaki H."/>
            <person name="Durand P.M."/>
        </authorList>
    </citation>
    <scope>NUCLEOTIDE SEQUENCE [LARGE SCALE GENOMIC DNA]</scope>
    <source>
        <strain evidence="3 4">NIES-571</strain>
    </source>
</reference>
<feature type="transmembrane region" description="Helical" evidence="2">
    <location>
        <begin position="43"/>
        <end position="63"/>
    </location>
</feature>
<gene>
    <name evidence="3" type="ORF">TSOC_005354</name>
</gene>
<evidence type="ECO:0000313" key="4">
    <source>
        <dbReference type="Proteomes" id="UP000236333"/>
    </source>
</evidence>
<sequence length="134" mass="14060">MKPVLVQRRPTPLPERLEAVLMVRSGGTPRDADSARRALPPQAYALGYLCTGTALAILGQVVIDQGAVDPSTQLVAWTKYACTFVLSLALQLLSRTRRQGSSGRGGASDSGEPPGPPTSESSKCKAAWLTVAIG</sequence>
<accession>A0A2J8A6G5</accession>
<dbReference type="Proteomes" id="UP000236333">
    <property type="component" value="Unassembled WGS sequence"/>
</dbReference>
<evidence type="ECO:0000256" key="1">
    <source>
        <dbReference type="SAM" id="MobiDB-lite"/>
    </source>
</evidence>
<keyword evidence="4" id="KW-1185">Reference proteome</keyword>
<organism evidence="3 4">
    <name type="scientific">Tetrabaena socialis</name>
    <dbReference type="NCBI Taxonomy" id="47790"/>
    <lineage>
        <taxon>Eukaryota</taxon>
        <taxon>Viridiplantae</taxon>
        <taxon>Chlorophyta</taxon>
        <taxon>core chlorophytes</taxon>
        <taxon>Chlorophyceae</taxon>
        <taxon>CS clade</taxon>
        <taxon>Chlamydomonadales</taxon>
        <taxon>Tetrabaenaceae</taxon>
        <taxon>Tetrabaena</taxon>
    </lineage>
</organism>
<dbReference type="AlphaFoldDB" id="A0A2J8A6G5"/>
<feature type="region of interest" description="Disordered" evidence="1">
    <location>
        <begin position="98"/>
        <end position="124"/>
    </location>
</feature>
<dbReference type="EMBL" id="PGGS01000144">
    <property type="protein sequence ID" value="PNH08116.1"/>
    <property type="molecule type" value="Genomic_DNA"/>
</dbReference>
<dbReference type="OrthoDB" id="29773at2759"/>
<keyword evidence="2" id="KW-0472">Membrane</keyword>
<evidence type="ECO:0000313" key="3">
    <source>
        <dbReference type="EMBL" id="PNH08116.1"/>
    </source>
</evidence>
<feature type="transmembrane region" description="Helical" evidence="2">
    <location>
        <begin position="75"/>
        <end position="94"/>
    </location>
</feature>
<keyword evidence="2" id="KW-1133">Transmembrane helix</keyword>
<name>A0A2J8A6G5_9CHLO</name>
<comment type="caution">
    <text evidence="3">The sequence shown here is derived from an EMBL/GenBank/DDBJ whole genome shotgun (WGS) entry which is preliminary data.</text>
</comment>